<gene>
    <name evidence="5" type="ORF">CU098_000011</name>
</gene>
<dbReference type="PANTHER" id="PTHR13768:SF8">
    <property type="entry name" value="ALPHA-SOLUBLE NSF ATTACHMENT PROTEIN"/>
    <property type="match status" value="1"/>
</dbReference>
<evidence type="ECO:0000256" key="4">
    <source>
        <dbReference type="RuleBase" id="RU367013"/>
    </source>
</evidence>
<keyword evidence="3 4" id="KW-0653">Protein transport</keyword>
<dbReference type="InterPro" id="IPR000744">
    <property type="entry name" value="NSF_attach"/>
</dbReference>
<reference evidence="5 6" key="1">
    <citation type="journal article" date="2018" name="G3 (Bethesda)">
        <title>Phylogenetic and Phylogenomic Definition of Rhizopus Species.</title>
        <authorList>
            <person name="Gryganskyi A.P."/>
            <person name="Golan J."/>
            <person name="Dolatabadi S."/>
            <person name="Mondo S."/>
            <person name="Robb S."/>
            <person name="Idnurm A."/>
            <person name="Muszewska A."/>
            <person name="Steczkiewicz K."/>
            <person name="Masonjones S."/>
            <person name="Liao H.L."/>
            <person name="Gajdeczka M.T."/>
            <person name="Anike F."/>
            <person name="Vuek A."/>
            <person name="Anishchenko I.M."/>
            <person name="Voigt K."/>
            <person name="de Hoog G.S."/>
            <person name="Smith M.E."/>
            <person name="Heitman J."/>
            <person name="Vilgalys R."/>
            <person name="Stajich J.E."/>
        </authorList>
    </citation>
    <scope>NUCLEOTIDE SEQUENCE [LARGE SCALE GENOMIC DNA]</scope>
    <source>
        <strain evidence="5 6">LSU 92-RS-03</strain>
    </source>
</reference>
<keyword evidence="6" id="KW-1185">Reference proteome</keyword>
<dbReference type="InterPro" id="IPR011990">
    <property type="entry name" value="TPR-like_helical_dom_sf"/>
</dbReference>
<dbReference type="GO" id="GO:0035494">
    <property type="term" value="P:SNARE complex disassembly"/>
    <property type="evidence" value="ECO:0007669"/>
    <property type="project" value="TreeGrafter"/>
</dbReference>
<evidence type="ECO:0000256" key="1">
    <source>
        <dbReference type="ARBA" id="ARBA00010050"/>
    </source>
</evidence>
<dbReference type="GO" id="GO:0006886">
    <property type="term" value="P:intracellular protein transport"/>
    <property type="evidence" value="ECO:0007669"/>
    <property type="project" value="UniProtKB-UniRule"/>
</dbReference>
<dbReference type="Pfam" id="PF14938">
    <property type="entry name" value="SNAP"/>
    <property type="match status" value="1"/>
</dbReference>
<feature type="non-terminal residue" evidence="5">
    <location>
        <position position="276"/>
    </location>
</feature>
<dbReference type="OrthoDB" id="9984275at2759"/>
<dbReference type="EMBL" id="PJQM01003719">
    <property type="protein sequence ID" value="RCH87427.1"/>
    <property type="molecule type" value="Genomic_DNA"/>
</dbReference>
<sequence>MSEHQAQDLLVQAEKKLNSWTWFNSTSKQEDAAEIYEKAGNTFKLAQRWRDAGGAFVKAAELYKATPELQHESSKSFENAAKCLKRIDAQAAIEALKNAIEVDKQSSNFRNAAKHYQEIAEIYESEMIDLRGAKEHWEKASHLYMADDSPAMINKCLLKVAHFAAQLEEYTIAIDHFERVATDSIDNQLTKWSIKEYLLKAGLCSMCTGDIVKTRQLMQKYCALDLSFENTREYQFLEGILYCQENNDQDLFKQKIYEFDQTSKLDNWKISVLLKI</sequence>
<dbReference type="AlphaFoldDB" id="A0A367JBX1"/>
<evidence type="ECO:0000256" key="2">
    <source>
        <dbReference type="ARBA" id="ARBA00022448"/>
    </source>
</evidence>
<dbReference type="Gene3D" id="1.25.40.10">
    <property type="entry name" value="Tetratricopeptide repeat domain"/>
    <property type="match status" value="1"/>
</dbReference>
<evidence type="ECO:0000313" key="6">
    <source>
        <dbReference type="Proteomes" id="UP000253551"/>
    </source>
</evidence>
<dbReference type="STRING" id="4846.A0A367JBX1"/>
<dbReference type="GO" id="GO:0005483">
    <property type="term" value="F:soluble NSF attachment protein activity"/>
    <property type="evidence" value="ECO:0007669"/>
    <property type="project" value="TreeGrafter"/>
</dbReference>
<proteinExistence type="inferred from homology"/>
<comment type="caution">
    <text evidence="5">The sequence shown here is derived from an EMBL/GenBank/DDBJ whole genome shotgun (WGS) entry which is preliminary data.</text>
</comment>
<keyword evidence="2 4" id="KW-0813">Transport</keyword>
<comment type="similarity">
    <text evidence="1 4">Belongs to the SNAP family.</text>
</comment>
<dbReference type="PRINTS" id="PR00448">
    <property type="entry name" value="NSFATTACHMNT"/>
</dbReference>
<dbReference type="GO" id="GO:0031201">
    <property type="term" value="C:SNARE complex"/>
    <property type="evidence" value="ECO:0007669"/>
    <property type="project" value="TreeGrafter"/>
</dbReference>
<evidence type="ECO:0000313" key="5">
    <source>
        <dbReference type="EMBL" id="RCH87427.1"/>
    </source>
</evidence>
<protein>
    <recommendedName>
        <fullName evidence="7">Vesicular-fusion protein S17</fullName>
    </recommendedName>
</protein>
<dbReference type="GO" id="GO:0019905">
    <property type="term" value="F:syntaxin binding"/>
    <property type="evidence" value="ECO:0007669"/>
    <property type="project" value="TreeGrafter"/>
</dbReference>
<keyword evidence="4" id="KW-0931">ER-Golgi transport</keyword>
<dbReference type="GO" id="GO:0005774">
    <property type="term" value="C:vacuolar membrane"/>
    <property type="evidence" value="ECO:0007669"/>
    <property type="project" value="TreeGrafter"/>
</dbReference>
<dbReference type="PANTHER" id="PTHR13768">
    <property type="entry name" value="SOLUBLE NSF ATTACHMENT PROTEIN SNAP"/>
    <property type="match status" value="1"/>
</dbReference>
<dbReference type="Proteomes" id="UP000253551">
    <property type="component" value="Unassembled WGS sequence"/>
</dbReference>
<organism evidence="5 6">
    <name type="scientific">Rhizopus stolonifer</name>
    <name type="common">Rhizopus nigricans</name>
    <dbReference type="NCBI Taxonomy" id="4846"/>
    <lineage>
        <taxon>Eukaryota</taxon>
        <taxon>Fungi</taxon>
        <taxon>Fungi incertae sedis</taxon>
        <taxon>Mucoromycota</taxon>
        <taxon>Mucoromycotina</taxon>
        <taxon>Mucoromycetes</taxon>
        <taxon>Mucorales</taxon>
        <taxon>Mucorineae</taxon>
        <taxon>Rhizopodaceae</taxon>
        <taxon>Rhizopus</taxon>
    </lineage>
</organism>
<evidence type="ECO:0008006" key="7">
    <source>
        <dbReference type="Google" id="ProtNLM"/>
    </source>
</evidence>
<dbReference type="SUPFAM" id="SSF48452">
    <property type="entry name" value="TPR-like"/>
    <property type="match status" value="1"/>
</dbReference>
<keyword evidence="4" id="KW-0472">Membrane</keyword>
<name>A0A367JBX1_RHIST</name>
<comment type="subcellular location">
    <subcellularLocation>
        <location evidence="4">Membrane</location>
        <topology evidence="4">Peripheral membrane protein</topology>
    </subcellularLocation>
</comment>
<evidence type="ECO:0000256" key="3">
    <source>
        <dbReference type="ARBA" id="ARBA00022927"/>
    </source>
</evidence>
<accession>A0A367JBX1</accession>
<dbReference type="CDD" id="cd15832">
    <property type="entry name" value="SNAP"/>
    <property type="match status" value="1"/>
</dbReference>
<comment type="function">
    <text evidence="4">Required for vesicular transport between the endoplasmic reticulum and the Golgi apparatus.</text>
</comment>